<dbReference type="GO" id="GO:0048471">
    <property type="term" value="C:perinuclear region of cytoplasm"/>
    <property type="evidence" value="ECO:0007669"/>
    <property type="project" value="TreeGrafter"/>
</dbReference>
<dbReference type="PROSITE" id="PS50918">
    <property type="entry name" value="WWE"/>
    <property type="match status" value="1"/>
</dbReference>
<comment type="caution">
    <text evidence="5">The sequence shown here is derived from an EMBL/GenBank/DDBJ whole genome shotgun (WGS) entry which is preliminary data.</text>
</comment>
<dbReference type="Pfam" id="PF02825">
    <property type="entry name" value="WWE"/>
    <property type="match status" value="1"/>
</dbReference>
<evidence type="ECO:0000256" key="2">
    <source>
        <dbReference type="ARBA" id="ARBA00022614"/>
    </source>
</evidence>
<feature type="domain" description="WWE" evidence="4">
    <location>
        <begin position="1"/>
        <end position="80"/>
    </location>
</feature>
<dbReference type="SUPFAM" id="SSF52047">
    <property type="entry name" value="RNI-like"/>
    <property type="match status" value="1"/>
</dbReference>
<dbReference type="InterPro" id="IPR032675">
    <property type="entry name" value="LRR_dom_sf"/>
</dbReference>
<dbReference type="Gene3D" id="3.80.10.10">
    <property type="entry name" value="Ribonuclease Inhibitor"/>
    <property type="match status" value="2"/>
</dbReference>
<dbReference type="EMBL" id="CAJOBA010037902">
    <property type="protein sequence ID" value="CAF4051142.1"/>
    <property type="molecule type" value="Genomic_DNA"/>
</dbReference>
<dbReference type="PROSITE" id="PS51996">
    <property type="entry name" value="TR_MART"/>
    <property type="match status" value="1"/>
</dbReference>
<evidence type="ECO:0000313" key="7">
    <source>
        <dbReference type="Proteomes" id="UP000677228"/>
    </source>
</evidence>
<gene>
    <name evidence="5" type="ORF">OVA965_LOCUS25940</name>
    <name evidence="6" type="ORF">TMI583_LOCUS26673</name>
</gene>
<feature type="non-terminal residue" evidence="5">
    <location>
        <position position="542"/>
    </location>
</feature>
<dbReference type="GO" id="GO:0005576">
    <property type="term" value="C:extracellular region"/>
    <property type="evidence" value="ECO:0007669"/>
    <property type="project" value="InterPro"/>
</dbReference>
<dbReference type="PANTHER" id="PTHR24113:SF12">
    <property type="entry name" value="RAN GTPASE-ACTIVATING PROTEIN 1"/>
    <property type="match status" value="1"/>
</dbReference>
<organism evidence="5 7">
    <name type="scientific">Didymodactylos carnosus</name>
    <dbReference type="NCBI Taxonomy" id="1234261"/>
    <lineage>
        <taxon>Eukaryota</taxon>
        <taxon>Metazoa</taxon>
        <taxon>Spiralia</taxon>
        <taxon>Gnathifera</taxon>
        <taxon>Rotifera</taxon>
        <taxon>Eurotatoria</taxon>
        <taxon>Bdelloidea</taxon>
        <taxon>Philodinida</taxon>
        <taxon>Philodinidae</taxon>
        <taxon>Didymodactylos</taxon>
    </lineage>
</organism>
<evidence type="ECO:0000256" key="1">
    <source>
        <dbReference type="ARBA" id="ARBA00022468"/>
    </source>
</evidence>
<evidence type="ECO:0000313" key="5">
    <source>
        <dbReference type="EMBL" id="CAF1243608.1"/>
    </source>
</evidence>
<reference evidence="5" key="1">
    <citation type="submission" date="2021-02" db="EMBL/GenBank/DDBJ databases">
        <authorList>
            <person name="Nowell W R."/>
        </authorList>
    </citation>
    <scope>NUCLEOTIDE SEQUENCE</scope>
</reference>
<dbReference type="GO" id="GO:0005634">
    <property type="term" value="C:nucleus"/>
    <property type="evidence" value="ECO:0007669"/>
    <property type="project" value="TreeGrafter"/>
</dbReference>
<dbReference type="Pfam" id="PF13516">
    <property type="entry name" value="LRR_6"/>
    <property type="match status" value="6"/>
</dbReference>
<dbReference type="SUPFAM" id="SSF56399">
    <property type="entry name" value="ADP-ribosylation"/>
    <property type="match status" value="1"/>
</dbReference>
<proteinExistence type="predicted"/>
<keyword evidence="3" id="KW-0677">Repeat</keyword>
<dbReference type="Proteomes" id="UP000682733">
    <property type="component" value="Unassembled WGS sequence"/>
</dbReference>
<dbReference type="Gene3D" id="3.90.176.10">
    <property type="entry name" value="Toxin ADP-ribosyltransferase, Chain A, domain 1"/>
    <property type="match status" value="1"/>
</dbReference>
<dbReference type="InterPro" id="IPR027038">
    <property type="entry name" value="RanGap"/>
</dbReference>
<dbReference type="GO" id="GO:0005096">
    <property type="term" value="F:GTPase activator activity"/>
    <property type="evidence" value="ECO:0007669"/>
    <property type="project" value="UniProtKB-KW"/>
</dbReference>
<protein>
    <recommendedName>
        <fullName evidence="4">WWE domain-containing protein</fullName>
    </recommendedName>
</protein>
<sequence length="542" mass="61853">MLGTDHPQAQWHWKSNSHPWSVDEKEEWRRYSDIQSEIIEEAFNQKTNNHLVELDNYWINLNGSVQISKHDTNKQRQIKPMLINRDENQCLREERFFFPEPLKKPFNEDRLDGGYYGFIKEWEEKNKPFLLFWKKINKKVSTSDKVEQAANGIIFEGNRLGENCESQWIAKQLRTVKNKDIEEIRKCCINLYTKECFLYKLVNKALRENDTTKVDTLAPFCYFLFDSWSNNSRNQYKMEVYRGATLDSEMIACYEEAIGTYKCWYGFSSTSKNRHKAETFGNTLFIMDLTKTKAGGFDISSYSCYPHEEEVLLPAGTEFKIITVQSDAENNKHRIYLTIINDLDNEYLSDLSQKQLSAEDARAVANALKINQKLTWLDISNNNILNEGATSIADALKINQKLEYLLISDNNITIEGATSIADALKINKTLSRLDISNNNISNGGVTSIADALKINQKLAYLNISNNNISNGGATSIANALKINKTLSSLYISNNNISNEGATSIANALKINHKLEYLIISDNNITNEGATSIADALKINKRL</sequence>
<dbReference type="InterPro" id="IPR003540">
    <property type="entry name" value="ADP-ribosyltransferase"/>
</dbReference>
<dbReference type="AlphaFoldDB" id="A0A8S2ERX9"/>
<evidence type="ECO:0000313" key="6">
    <source>
        <dbReference type="EMBL" id="CAF4051142.1"/>
    </source>
</evidence>
<dbReference type="EMBL" id="CAJNOK010016353">
    <property type="protein sequence ID" value="CAF1243608.1"/>
    <property type="molecule type" value="Genomic_DNA"/>
</dbReference>
<dbReference type="Pfam" id="PF03496">
    <property type="entry name" value="ADPrib_exo_Tox"/>
    <property type="match status" value="1"/>
</dbReference>
<dbReference type="GO" id="GO:0005829">
    <property type="term" value="C:cytosol"/>
    <property type="evidence" value="ECO:0007669"/>
    <property type="project" value="TreeGrafter"/>
</dbReference>
<dbReference type="GO" id="GO:0006913">
    <property type="term" value="P:nucleocytoplasmic transport"/>
    <property type="evidence" value="ECO:0007669"/>
    <property type="project" value="TreeGrafter"/>
</dbReference>
<evidence type="ECO:0000256" key="3">
    <source>
        <dbReference type="ARBA" id="ARBA00022737"/>
    </source>
</evidence>
<keyword evidence="2" id="KW-0433">Leucine-rich repeat</keyword>
<keyword evidence="1" id="KW-0343">GTPase activation</keyword>
<dbReference type="Proteomes" id="UP000677228">
    <property type="component" value="Unassembled WGS sequence"/>
</dbReference>
<dbReference type="PANTHER" id="PTHR24113">
    <property type="entry name" value="RAN GTPASE-ACTIVATING PROTEIN 1"/>
    <property type="match status" value="1"/>
</dbReference>
<dbReference type="InterPro" id="IPR004170">
    <property type="entry name" value="WWE_dom"/>
</dbReference>
<dbReference type="InterPro" id="IPR001611">
    <property type="entry name" value="Leu-rich_rpt"/>
</dbReference>
<dbReference type="InterPro" id="IPR037197">
    <property type="entry name" value="WWE_dom_sf"/>
</dbReference>
<dbReference type="GO" id="GO:0031267">
    <property type="term" value="F:small GTPase binding"/>
    <property type="evidence" value="ECO:0007669"/>
    <property type="project" value="TreeGrafter"/>
</dbReference>
<dbReference type="SUPFAM" id="SSF117839">
    <property type="entry name" value="WWE domain"/>
    <property type="match status" value="1"/>
</dbReference>
<dbReference type="SMART" id="SM00368">
    <property type="entry name" value="LRR_RI"/>
    <property type="match status" value="6"/>
</dbReference>
<name>A0A8S2ERX9_9BILA</name>
<accession>A0A8S2ERX9</accession>
<evidence type="ECO:0000259" key="4">
    <source>
        <dbReference type="PROSITE" id="PS50918"/>
    </source>
</evidence>
<dbReference type="Gene3D" id="3.30.720.50">
    <property type="match status" value="1"/>
</dbReference>